<feature type="transmembrane region" description="Helical" evidence="2">
    <location>
        <begin position="53"/>
        <end position="74"/>
    </location>
</feature>
<dbReference type="InterPro" id="IPR028927">
    <property type="entry name" value="Man-6-P_rcpt"/>
</dbReference>
<dbReference type="PANTHER" id="PTHR15071:SF0">
    <property type="entry name" value="MANNOSE 6-PHOSPHATE RECEPTOR-LIKE PROTEIN 1"/>
    <property type="match status" value="1"/>
</dbReference>
<proteinExistence type="predicted"/>
<keyword evidence="2" id="KW-0472">Membrane</keyword>
<organism evidence="3 4">
    <name type="scientific">Strigamia maritima</name>
    <name type="common">European centipede</name>
    <name type="synonym">Geophilus maritimus</name>
    <dbReference type="NCBI Taxonomy" id="126957"/>
    <lineage>
        <taxon>Eukaryota</taxon>
        <taxon>Metazoa</taxon>
        <taxon>Ecdysozoa</taxon>
        <taxon>Arthropoda</taxon>
        <taxon>Myriapoda</taxon>
        <taxon>Chilopoda</taxon>
        <taxon>Pleurostigmophora</taxon>
        <taxon>Geophilomorpha</taxon>
        <taxon>Linotaeniidae</taxon>
        <taxon>Strigamia</taxon>
    </lineage>
</organism>
<feature type="transmembrane region" description="Helical" evidence="2">
    <location>
        <begin position="18"/>
        <end position="41"/>
    </location>
</feature>
<accession>T1J8A0</accession>
<dbReference type="HOGENOM" id="CLU_2500780_0_0_1"/>
<evidence type="ECO:0000313" key="4">
    <source>
        <dbReference type="Proteomes" id="UP000014500"/>
    </source>
</evidence>
<dbReference type="GO" id="GO:0005802">
    <property type="term" value="C:trans-Golgi network"/>
    <property type="evidence" value="ECO:0007669"/>
    <property type="project" value="TreeGrafter"/>
</dbReference>
<keyword evidence="2" id="KW-1133">Transmembrane helix</keyword>
<evidence type="ECO:0000256" key="2">
    <source>
        <dbReference type="SAM" id="Phobius"/>
    </source>
</evidence>
<keyword evidence="4" id="KW-1185">Reference proteome</keyword>
<name>T1J8A0_STRMM</name>
<reference evidence="4" key="1">
    <citation type="submission" date="2011-05" db="EMBL/GenBank/DDBJ databases">
        <authorList>
            <person name="Richards S.R."/>
            <person name="Qu J."/>
            <person name="Jiang H."/>
            <person name="Jhangiani S.N."/>
            <person name="Agravi P."/>
            <person name="Goodspeed R."/>
            <person name="Gross S."/>
            <person name="Mandapat C."/>
            <person name="Jackson L."/>
            <person name="Mathew T."/>
            <person name="Pu L."/>
            <person name="Thornton R."/>
            <person name="Saada N."/>
            <person name="Wilczek-Boney K.B."/>
            <person name="Lee S."/>
            <person name="Kovar C."/>
            <person name="Wu Y."/>
            <person name="Scherer S.E."/>
            <person name="Worley K.C."/>
            <person name="Muzny D.M."/>
            <person name="Gibbs R."/>
        </authorList>
    </citation>
    <scope>NUCLEOTIDE SEQUENCE</scope>
    <source>
        <strain evidence="4">Brora</strain>
    </source>
</reference>
<protein>
    <submittedName>
        <fullName evidence="3">Uncharacterized protein</fullName>
    </submittedName>
</protein>
<evidence type="ECO:0000313" key="3">
    <source>
        <dbReference type="EnsemblMetazoa" id="SMAR009925-PA"/>
    </source>
</evidence>
<keyword evidence="1" id="KW-0325">Glycoprotein</keyword>
<evidence type="ECO:0000256" key="1">
    <source>
        <dbReference type="ARBA" id="ARBA00023180"/>
    </source>
</evidence>
<dbReference type="PANTHER" id="PTHR15071">
    <property type="entry name" value="MANNOSE-6-PHOSPHATE RECEPTOR FAMILY MEMBER"/>
    <property type="match status" value="1"/>
</dbReference>
<dbReference type="EMBL" id="JH431951">
    <property type="status" value="NOT_ANNOTATED_CDS"/>
    <property type="molecule type" value="Genomic_DNA"/>
</dbReference>
<dbReference type="OMA" id="MKEMARN"/>
<sequence length="86" mass="9652">MCLRTPAHPSSSLSTGSILVIILAVIIMIYFIGGMFFLHFFKGANGLEMIPHYEFWIDLPVLIKVCLDGILFMLNGCKAEPSYDRI</sequence>
<dbReference type="EnsemblMetazoa" id="SMAR009925-RA">
    <property type="protein sequence ID" value="SMAR009925-PA"/>
    <property type="gene ID" value="SMAR009925"/>
</dbReference>
<dbReference type="eggNOG" id="ENOG502S657">
    <property type="taxonomic scope" value="Eukaryota"/>
</dbReference>
<dbReference type="Proteomes" id="UP000014500">
    <property type="component" value="Unassembled WGS sequence"/>
</dbReference>
<dbReference type="GO" id="GO:0000139">
    <property type="term" value="C:Golgi membrane"/>
    <property type="evidence" value="ECO:0007669"/>
    <property type="project" value="UniProtKB-SubCell"/>
</dbReference>
<keyword evidence="2" id="KW-0812">Transmembrane</keyword>
<dbReference type="PhylomeDB" id="T1J8A0"/>
<dbReference type="Pfam" id="PF02157">
    <property type="entry name" value="Man-6-P_recep"/>
    <property type="match status" value="1"/>
</dbReference>
<dbReference type="AlphaFoldDB" id="T1J8A0"/>
<reference evidence="3" key="2">
    <citation type="submission" date="2015-02" db="UniProtKB">
        <authorList>
            <consortium name="EnsemblMetazoa"/>
        </authorList>
    </citation>
    <scope>IDENTIFICATION</scope>
</reference>